<sequence length="204" mass="23642">MSNIIVKDVEDGEIDPDAKESTSFEKRVREELEAEYKHSPGSFGTNQHLKIPSYFKDYGRRFVLQYPYTEKHNAIINVTDEHNLDKVMKEYLLENELYQQSIIPVKAPPELVLAVAQKSALLEAATPINPSDEVMYRNILRTGDYWNDVVEEKVDPDKLYLRSKRPTKMDPLRVEIQPGSDLYQLVAELKKISPRLLYVINDDE</sequence>
<dbReference type="Proteomes" id="UP001497472">
    <property type="component" value="Unassembled WGS sequence"/>
</dbReference>
<comment type="caution">
    <text evidence="1">The sequence shown here is derived from an EMBL/GenBank/DDBJ whole genome shotgun (WGS) entry which is preliminary data.</text>
</comment>
<proteinExistence type="predicted"/>
<reference evidence="1 2" key="1">
    <citation type="submission" date="2023-11" db="EMBL/GenBank/DDBJ databases">
        <authorList>
            <person name="Okamura Y."/>
        </authorList>
    </citation>
    <scope>NUCLEOTIDE SEQUENCE [LARGE SCALE GENOMIC DNA]</scope>
</reference>
<keyword evidence="2" id="KW-1185">Reference proteome</keyword>
<evidence type="ECO:0000313" key="2">
    <source>
        <dbReference type="Proteomes" id="UP001497472"/>
    </source>
</evidence>
<dbReference type="EMBL" id="CAVLEF010000011">
    <property type="protein sequence ID" value="CAK1549222.1"/>
    <property type="molecule type" value="Genomic_DNA"/>
</dbReference>
<evidence type="ECO:0000313" key="1">
    <source>
        <dbReference type="EMBL" id="CAK1549222.1"/>
    </source>
</evidence>
<protein>
    <submittedName>
        <fullName evidence="1">Uncharacterized protein</fullName>
    </submittedName>
</protein>
<gene>
    <name evidence="1" type="ORF">LNINA_LOCUS8538</name>
</gene>
<name>A0AAV1JMC5_9NEOP</name>
<accession>A0AAV1JMC5</accession>
<dbReference type="AlphaFoldDB" id="A0AAV1JMC5"/>
<organism evidence="1 2">
    <name type="scientific">Leptosia nina</name>
    <dbReference type="NCBI Taxonomy" id="320188"/>
    <lineage>
        <taxon>Eukaryota</taxon>
        <taxon>Metazoa</taxon>
        <taxon>Ecdysozoa</taxon>
        <taxon>Arthropoda</taxon>
        <taxon>Hexapoda</taxon>
        <taxon>Insecta</taxon>
        <taxon>Pterygota</taxon>
        <taxon>Neoptera</taxon>
        <taxon>Endopterygota</taxon>
        <taxon>Lepidoptera</taxon>
        <taxon>Glossata</taxon>
        <taxon>Ditrysia</taxon>
        <taxon>Papilionoidea</taxon>
        <taxon>Pieridae</taxon>
        <taxon>Pierinae</taxon>
        <taxon>Leptosia</taxon>
    </lineage>
</organism>